<dbReference type="InterPro" id="IPR003594">
    <property type="entry name" value="HATPase_dom"/>
</dbReference>
<dbReference type="Gene3D" id="3.30.565.10">
    <property type="entry name" value="Histidine kinase-like ATPase, C-terminal domain"/>
    <property type="match status" value="1"/>
</dbReference>
<dbReference type="SMART" id="SM00387">
    <property type="entry name" value="HATPase_c"/>
    <property type="match status" value="1"/>
</dbReference>
<dbReference type="PANTHER" id="PTHR43065:SF10">
    <property type="entry name" value="PEROXIDE STRESS-ACTIVATED HISTIDINE KINASE MAK3"/>
    <property type="match status" value="1"/>
</dbReference>
<dbReference type="InterPro" id="IPR036890">
    <property type="entry name" value="HATPase_C_sf"/>
</dbReference>
<keyword evidence="5" id="KW-0067">ATP-binding</keyword>
<proteinExistence type="predicted"/>
<keyword evidence="1" id="KW-0597">Phosphoprotein</keyword>
<dbReference type="Pfam" id="PF02518">
    <property type="entry name" value="HATPase_c"/>
    <property type="match status" value="1"/>
</dbReference>
<name>A0A7D5RBX4_9ARCH</name>
<dbReference type="PANTHER" id="PTHR43065">
    <property type="entry name" value="SENSOR HISTIDINE KINASE"/>
    <property type="match status" value="1"/>
</dbReference>
<keyword evidence="6" id="KW-0902">Two-component regulatory system</keyword>
<dbReference type="Pfam" id="PF00512">
    <property type="entry name" value="HisKA"/>
    <property type="match status" value="1"/>
</dbReference>
<dbReference type="InterPro" id="IPR036097">
    <property type="entry name" value="HisK_dim/P_sf"/>
</dbReference>
<evidence type="ECO:0000259" key="7">
    <source>
        <dbReference type="PROSITE" id="PS50109"/>
    </source>
</evidence>
<dbReference type="EMBL" id="CP026994">
    <property type="protein sequence ID" value="QLH05541.1"/>
    <property type="molecule type" value="Genomic_DNA"/>
</dbReference>
<evidence type="ECO:0000256" key="5">
    <source>
        <dbReference type="ARBA" id="ARBA00022840"/>
    </source>
</evidence>
<evidence type="ECO:0000313" key="8">
    <source>
        <dbReference type="EMBL" id="QLH05541.1"/>
    </source>
</evidence>
<keyword evidence="2" id="KW-0808">Transferase</keyword>
<evidence type="ECO:0000313" key="9">
    <source>
        <dbReference type="Proteomes" id="UP000509441"/>
    </source>
</evidence>
<dbReference type="CDD" id="cd00075">
    <property type="entry name" value="HATPase"/>
    <property type="match status" value="1"/>
</dbReference>
<dbReference type="InterPro" id="IPR003661">
    <property type="entry name" value="HisK_dim/P_dom"/>
</dbReference>
<dbReference type="GO" id="GO:0000155">
    <property type="term" value="F:phosphorelay sensor kinase activity"/>
    <property type="evidence" value="ECO:0007669"/>
    <property type="project" value="InterPro"/>
</dbReference>
<dbReference type="PROSITE" id="PS50109">
    <property type="entry name" value="HIS_KIN"/>
    <property type="match status" value="1"/>
</dbReference>
<dbReference type="SMART" id="SM00388">
    <property type="entry name" value="HisKA"/>
    <property type="match status" value="1"/>
</dbReference>
<evidence type="ECO:0000256" key="4">
    <source>
        <dbReference type="ARBA" id="ARBA00022777"/>
    </source>
</evidence>
<reference evidence="8 9" key="1">
    <citation type="submission" date="2018-02" db="EMBL/GenBank/DDBJ databases">
        <title>Complete genome of Nitrosopumilus oxyclinae HCE1.</title>
        <authorList>
            <person name="Qin W."/>
            <person name="Zheng Y."/>
            <person name="Stahl D.A."/>
        </authorList>
    </citation>
    <scope>NUCLEOTIDE SEQUENCE [LARGE SCALE GENOMIC DNA]</scope>
    <source>
        <strain evidence="8 9">HCE1</strain>
    </source>
</reference>
<evidence type="ECO:0000256" key="2">
    <source>
        <dbReference type="ARBA" id="ARBA00022679"/>
    </source>
</evidence>
<dbReference type="GO" id="GO:0005524">
    <property type="term" value="F:ATP binding"/>
    <property type="evidence" value="ECO:0007669"/>
    <property type="project" value="UniProtKB-KW"/>
</dbReference>
<keyword evidence="3" id="KW-0547">Nucleotide-binding</keyword>
<dbReference type="CDD" id="cd00082">
    <property type="entry name" value="HisKA"/>
    <property type="match status" value="1"/>
</dbReference>
<protein>
    <submittedName>
        <fullName evidence="8">Sensor histidine kinase</fullName>
    </submittedName>
</protein>
<organism evidence="8 9">
    <name type="scientific">Nitrosopumilus oxyclinae</name>
    <dbReference type="NCBI Taxonomy" id="1959104"/>
    <lineage>
        <taxon>Archaea</taxon>
        <taxon>Nitrososphaerota</taxon>
        <taxon>Nitrososphaeria</taxon>
        <taxon>Nitrosopumilales</taxon>
        <taxon>Nitrosopumilaceae</taxon>
        <taxon>Nitrosopumilus</taxon>
    </lineage>
</organism>
<dbReference type="PRINTS" id="PR00344">
    <property type="entry name" value="BCTRLSENSOR"/>
</dbReference>
<evidence type="ECO:0000256" key="1">
    <source>
        <dbReference type="ARBA" id="ARBA00022553"/>
    </source>
</evidence>
<dbReference type="SUPFAM" id="SSF55874">
    <property type="entry name" value="ATPase domain of HSP90 chaperone/DNA topoisomerase II/histidine kinase"/>
    <property type="match status" value="1"/>
</dbReference>
<keyword evidence="4 8" id="KW-0418">Kinase</keyword>
<sequence length="240" mass="26825">MEAEAKLVKQNENLISQVEIKSSELVRSERLATIGTMASRIAHDLKNPLTILHTYAEMLSPEILSKLDSKDKEKWFRMQNSIFDMNRIIEDVLDFARTTEIKKKPIYIQRILKLAMNHVKSSYGVVINLSENDFKINCDERKIEGVLSNIINNAVQAIDGQGEIDVEIESDSEFLTILIKDSGPGISGENLSKIFEPMFTTKTTGTGLGLVICKSIVEQHGGSISVSNKPTTFTLKLPIQ</sequence>
<evidence type="ECO:0000256" key="3">
    <source>
        <dbReference type="ARBA" id="ARBA00022741"/>
    </source>
</evidence>
<dbReference type="InterPro" id="IPR005467">
    <property type="entry name" value="His_kinase_dom"/>
</dbReference>
<dbReference type="AlphaFoldDB" id="A0A7D5RBX4"/>
<dbReference type="InterPro" id="IPR004358">
    <property type="entry name" value="Sig_transdc_His_kin-like_C"/>
</dbReference>
<evidence type="ECO:0000256" key="6">
    <source>
        <dbReference type="ARBA" id="ARBA00023012"/>
    </source>
</evidence>
<feature type="domain" description="Histidine kinase" evidence="7">
    <location>
        <begin position="40"/>
        <end position="240"/>
    </location>
</feature>
<accession>A0A7D5RBX4</accession>
<dbReference type="KEGG" id="nox:C5F49_03540"/>
<dbReference type="Proteomes" id="UP000509441">
    <property type="component" value="Chromosome"/>
</dbReference>
<gene>
    <name evidence="8" type="ORF">C5F49_03540</name>
</gene>
<keyword evidence="9" id="KW-1185">Reference proteome</keyword>
<dbReference type="OrthoDB" id="8127at2157"/>
<dbReference type="SUPFAM" id="SSF47384">
    <property type="entry name" value="Homodimeric domain of signal transducing histidine kinase"/>
    <property type="match status" value="1"/>
</dbReference>
<dbReference type="Gene3D" id="1.10.287.130">
    <property type="match status" value="1"/>
</dbReference>